<gene>
    <name evidence="17" type="ORF">R7226_05885</name>
</gene>
<comment type="caution">
    <text evidence="17">The sequence shown here is derived from an EMBL/GenBank/DDBJ whole genome shotgun (WGS) entry which is preliminary data.</text>
</comment>
<dbReference type="Pfam" id="PF02436">
    <property type="entry name" value="PYC_OADA"/>
    <property type="match status" value="1"/>
</dbReference>
<comment type="function">
    <text evidence="11">Catalyzes a 2-step reaction, involving the ATP-dependent carboxylation of the covalently attached biotin in the first step and the transfer of the carboxyl group to pyruvate in the second.</text>
</comment>
<dbReference type="EC" id="6.4.1.1" evidence="3 11"/>
<evidence type="ECO:0000313" key="17">
    <source>
        <dbReference type="EMBL" id="MDW5593854.1"/>
    </source>
</evidence>
<evidence type="ECO:0000256" key="6">
    <source>
        <dbReference type="ARBA" id="ARBA00022723"/>
    </source>
</evidence>
<keyword evidence="18" id="KW-1185">Reference proteome</keyword>
<accession>A0ABU4HP74</accession>
<sequence length="1127" mass="120434">MIEKVLVANRGEIATRAFRAANELRIRSVALYAPEDRDSVHRLKADEAYEVGEPGHPVSTYLDPQVAVELARRVGADAIYPGYGFMSENPELARACAAAGIVFVGPPPEVLGLAGNKTRARDAALAAGVPVLAASEPVESGAEVQAAAQKIGFPVFVKASHGGGGRGMRLVTDPAKLEAAVIEARAEAEAAFGDGTVYLEQALVRPRHIEVQLLADATGEVVHLYERDCSLQRRHQKVIEITPAPNLDAELRDRICADAVKFARHVGYVNAGTVEFLLDPASGRYAFIEMNPRIQVEHTVTEETTDVDLVRAQLRIAGGATLADLGITQESIRQRGVALQCRVTTEDPANGFRPDAGRITAYRSPGGAGVRLDEGSAFVGAEVSPFFDPLLVKISARGRDLNSAVSRARRAVAELRVRGVKTNQGFLLALLNDPDVLAGHTHTTFVDERPDLSAAGPGRDRASRLLNLLAEVTVNHEPATAALAGDPRGKLGPAPQGEPPAGSRQRLLQQGPTAFAQALRAQQAVAVTDTTLRDAHQSLFATRMRTHDMLAVAPHLAHELPQLLSMEVWGGATFDVALRFLHEDPWERLAQLRELVPNVCLQMLLRGQNLLAYSRFPEKVVRAFVAEAVETGIDVFRIFDALNDVEGMRAAIEATLETPAIAEGTLCYTGDLADPREQLYTLDYYLKLAEQLVDAGVHVLAIKDMAGLLRAPAAGTLVSALRREFELPVHLHTHDTAGGQLATYLAAIEAGVDAIDGAAAPLAGMTSQPSLAAIVGATATTERDPGISLDALLRLEPYWESVRGMYGAFETGLKAPTGRVYRHEMPGGQISNLRQQADAVGLAGRFDEVEVAYERANALLGHIVKVTPSSKVVGDLALFAVSTGIDFDELERRPGSFDLPDSVIDFLRGGIGTPPGGFPQPFTELALAGRAPAPAGMVVEGELAARLEHAGEDRRAALAEILFPGPAREFAAAREQFGDVSLIPTPEFFRGLREEEELAIELGPGVTLLFELEAIGEADQRGMRTVLVRVNGQMRPVEVRDRAVEAAGEQIERADPTVPGQVPAPVTGIVTLQVKVGDTVAEGDPIATLEAMKMESTITAPQAGTIERLAVASGSRLEQGDLLLVIG</sequence>
<dbReference type="PROSITE" id="PS50975">
    <property type="entry name" value="ATP_GRASP"/>
    <property type="match status" value="1"/>
</dbReference>
<keyword evidence="8 11" id="KW-0067">ATP-binding</keyword>
<dbReference type="InterPro" id="IPR005479">
    <property type="entry name" value="CPAse_ATP-bd"/>
</dbReference>
<reference evidence="17 18" key="2">
    <citation type="submission" date="2023-10" db="EMBL/GenBank/DDBJ databases">
        <authorList>
            <person name="Han X.F."/>
        </authorList>
    </citation>
    <scope>NUCLEOTIDE SEQUENCE [LARGE SCALE GENOMIC DNA]</scope>
    <source>
        <strain evidence="17 18">KCTC 39840</strain>
    </source>
</reference>
<dbReference type="Gene3D" id="3.10.600.10">
    <property type="entry name" value="pyruvate carboxylase f1077a mutant domain"/>
    <property type="match status" value="1"/>
</dbReference>
<evidence type="ECO:0000256" key="7">
    <source>
        <dbReference type="ARBA" id="ARBA00022741"/>
    </source>
</evidence>
<feature type="region of interest" description="Disordered" evidence="12">
    <location>
        <begin position="479"/>
        <end position="505"/>
    </location>
</feature>
<dbReference type="Pfam" id="PF02786">
    <property type="entry name" value="CPSase_L_D2"/>
    <property type="match status" value="1"/>
</dbReference>
<dbReference type="CDD" id="cd07937">
    <property type="entry name" value="DRE_TIM_PC_TC_5S"/>
    <property type="match status" value="1"/>
</dbReference>
<feature type="domain" description="Lipoyl-binding" evidence="13">
    <location>
        <begin position="1050"/>
        <end position="1127"/>
    </location>
</feature>
<dbReference type="Pfam" id="PF00364">
    <property type="entry name" value="Biotin_lipoyl"/>
    <property type="match status" value="1"/>
</dbReference>
<dbReference type="PROSITE" id="PS00188">
    <property type="entry name" value="BIOTIN"/>
    <property type="match status" value="1"/>
</dbReference>
<keyword evidence="7 11" id="KW-0547">Nucleotide-binding</keyword>
<dbReference type="Pfam" id="PF02785">
    <property type="entry name" value="Biotin_carb_C"/>
    <property type="match status" value="1"/>
</dbReference>
<organism evidence="17 18">
    <name type="scientific">Conexibacter stalactiti</name>
    <dbReference type="NCBI Taxonomy" id="1940611"/>
    <lineage>
        <taxon>Bacteria</taxon>
        <taxon>Bacillati</taxon>
        <taxon>Actinomycetota</taxon>
        <taxon>Thermoleophilia</taxon>
        <taxon>Solirubrobacterales</taxon>
        <taxon>Conexibacteraceae</taxon>
        <taxon>Conexibacter</taxon>
    </lineage>
</organism>
<evidence type="ECO:0000256" key="3">
    <source>
        <dbReference type="ARBA" id="ARBA00013057"/>
    </source>
</evidence>
<evidence type="ECO:0000256" key="12">
    <source>
        <dbReference type="SAM" id="MobiDB-lite"/>
    </source>
</evidence>
<dbReference type="Pfam" id="PF00289">
    <property type="entry name" value="Biotin_carb_N"/>
    <property type="match status" value="1"/>
</dbReference>
<dbReference type="InterPro" id="IPR000891">
    <property type="entry name" value="PYR_CT"/>
</dbReference>
<dbReference type="SUPFAM" id="SSF51569">
    <property type="entry name" value="Aldolase"/>
    <property type="match status" value="1"/>
</dbReference>
<dbReference type="InterPro" id="IPR013785">
    <property type="entry name" value="Aldolase_TIM"/>
</dbReference>
<keyword evidence="4" id="KW-0312">Gluconeogenesis</keyword>
<dbReference type="SUPFAM" id="SSF51246">
    <property type="entry name" value="Rudiment single hybrid motif"/>
    <property type="match status" value="1"/>
</dbReference>
<dbReference type="PROSITE" id="PS50991">
    <property type="entry name" value="PYR_CT"/>
    <property type="match status" value="1"/>
</dbReference>
<evidence type="ECO:0000259" key="15">
    <source>
        <dbReference type="PROSITE" id="PS50979"/>
    </source>
</evidence>
<dbReference type="PROSITE" id="PS50968">
    <property type="entry name" value="BIOTINYL_LIPOYL"/>
    <property type="match status" value="1"/>
</dbReference>
<dbReference type="GO" id="GO:0004736">
    <property type="term" value="F:pyruvate carboxylase activity"/>
    <property type="evidence" value="ECO:0007669"/>
    <property type="project" value="UniProtKB-EC"/>
</dbReference>
<evidence type="ECO:0000256" key="1">
    <source>
        <dbReference type="ARBA" id="ARBA00001953"/>
    </source>
</evidence>
<reference evidence="18" key="1">
    <citation type="submission" date="2023-07" db="EMBL/GenBank/DDBJ databases">
        <title>Conexibacter stalactiti sp. nov., isolated from stalactites in a lava cave and emended description of the genus Conexibacter.</title>
        <authorList>
            <person name="Lee S.D."/>
        </authorList>
    </citation>
    <scope>NUCLEOTIDE SEQUENCE [LARGE SCALE GENOMIC DNA]</scope>
    <source>
        <strain evidence="18">KCTC 39840</strain>
    </source>
</reference>
<dbReference type="InterPro" id="IPR000089">
    <property type="entry name" value="Biotin_lipoyl"/>
</dbReference>
<dbReference type="InterPro" id="IPR003379">
    <property type="entry name" value="Carboxylase_cons_dom"/>
</dbReference>
<comment type="pathway">
    <text evidence="2">Carbohydrate biosynthesis; gluconeogenesis.</text>
</comment>
<dbReference type="SUPFAM" id="SSF89000">
    <property type="entry name" value="post-HMGL domain-like"/>
    <property type="match status" value="1"/>
</dbReference>
<dbReference type="Gene3D" id="2.40.50.100">
    <property type="match status" value="1"/>
</dbReference>
<evidence type="ECO:0000256" key="4">
    <source>
        <dbReference type="ARBA" id="ARBA00022432"/>
    </source>
</evidence>
<dbReference type="InterPro" id="IPR011764">
    <property type="entry name" value="Biotin_carboxylation_dom"/>
</dbReference>
<dbReference type="PROSITE" id="PS00867">
    <property type="entry name" value="CPSASE_2"/>
    <property type="match status" value="1"/>
</dbReference>
<dbReference type="SUPFAM" id="SSF56059">
    <property type="entry name" value="Glutathione synthetase ATP-binding domain-like"/>
    <property type="match status" value="1"/>
</dbReference>
<keyword evidence="10" id="KW-0511">Multifunctional enzyme</keyword>
<dbReference type="InterPro" id="IPR011054">
    <property type="entry name" value="Rudment_hybrid_motif"/>
</dbReference>
<name>A0ABU4HP74_9ACTN</name>
<evidence type="ECO:0000259" key="13">
    <source>
        <dbReference type="PROSITE" id="PS50968"/>
    </source>
</evidence>
<dbReference type="PANTHER" id="PTHR43778:SF2">
    <property type="entry name" value="PYRUVATE CARBOXYLASE, MITOCHONDRIAL"/>
    <property type="match status" value="1"/>
</dbReference>
<dbReference type="Gene3D" id="3.20.20.70">
    <property type="entry name" value="Aldolase class I"/>
    <property type="match status" value="1"/>
</dbReference>
<evidence type="ECO:0000259" key="14">
    <source>
        <dbReference type="PROSITE" id="PS50975"/>
    </source>
</evidence>
<feature type="domain" description="ATP-grasp" evidence="14">
    <location>
        <begin position="121"/>
        <end position="318"/>
    </location>
</feature>
<feature type="domain" description="Pyruvate carboxyltransferase" evidence="16">
    <location>
        <begin position="525"/>
        <end position="793"/>
    </location>
</feature>
<dbReference type="SMART" id="SM00878">
    <property type="entry name" value="Biotin_carb_C"/>
    <property type="match status" value="1"/>
</dbReference>
<dbReference type="PROSITE" id="PS50979">
    <property type="entry name" value="BC"/>
    <property type="match status" value="1"/>
</dbReference>
<dbReference type="Proteomes" id="UP001284601">
    <property type="component" value="Unassembled WGS sequence"/>
</dbReference>
<dbReference type="NCBIfam" id="NF009554">
    <property type="entry name" value="PRK12999.1"/>
    <property type="match status" value="1"/>
</dbReference>
<dbReference type="PIRSF" id="PIRSF001594">
    <property type="entry name" value="Pyruv_carbox"/>
    <property type="match status" value="1"/>
</dbReference>
<dbReference type="InterPro" id="IPR055268">
    <property type="entry name" value="PCB-like"/>
</dbReference>
<protein>
    <recommendedName>
        <fullName evidence="3 11">Pyruvate carboxylase</fullName>
        <ecNumber evidence="3 11">6.4.1.1</ecNumber>
    </recommendedName>
</protein>
<evidence type="ECO:0000256" key="5">
    <source>
        <dbReference type="ARBA" id="ARBA00022598"/>
    </source>
</evidence>
<dbReference type="CDD" id="cd06850">
    <property type="entry name" value="biotinyl_domain"/>
    <property type="match status" value="1"/>
</dbReference>
<dbReference type="PANTHER" id="PTHR43778">
    <property type="entry name" value="PYRUVATE CARBOXYLASE"/>
    <property type="match status" value="1"/>
</dbReference>
<dbReference type="InterPro" id="IPR005481">
    <property type="entry name" value="BC-like_N"/>
</dbReference>
<dbReference type="Pfam" id="PF00682">
    <property type="entry name" value="HMGL-like"/>
    <property type="match status" value="1"/>
</dbReference>
<dbReference type="SUPFAM" id="SSF52440">
    <property type="entry name" value="PreATP-grasp domain"/>
    <property type="match status" value="1"/>
</dbReference>
<keyword evidence="5 11" id="KW-0436">Ligase</keyword>
<evidence type="ECO:0000259" key="16">
    <source>
        <dbReference type="PROSITE" id="PS50991"/>
    </source>
</evidence>
<keyword evidence="9 11" id="KW-0092">Biotin</keyword>
<dbReference type="InterPro" id="IPR005482">
    <property type="entry name" value="Biotin_COase_C"/>
</dbReference>
<dbReference type="InterPro" id="IPR011761">
    <property type="entry name" value="ATP-grasp"/>
</dbReference>
<dbReference type="EMBL" id="JAWSTH010000009">
    <property type="protein sequence ID" value="MDW5593854.1"/>
    <property type="molecule type" value="Genomic_DNA"/>
</dbReference>
<comment type="catalytic activity">
    <reaction evidence="11">
        <text>hydrogencarbonate + pyruvate + ATP = oxaloacetate + ADP + phosphate + H(+)</text>
        <dbReference type="Rhea" id="RHEA:20844"/>
        <dbReference type="ChEBI" id="CHEBI:15361"/>
        <dbReference type="ChEBI" id="CHEBI:15378"/>
        <dbReference type="ChEBI" id="CHEBI:16452"/>
        <dbReference type="ChEBI" id="CHEBI:17544"/>
        <dbReference type="ChEBI" id="CHEBI:30616"/>
        <dbReference type="ChEBI" id="CHEBI:43474"/>
        <dbReference type="ChEBI" id="CHEBI:456216"/>
        <dbReference type="EC" id="6.4.1.1"/>
    </reaction>
</comment>
<evidence type="ECO:0000256" key="10">
    <source>
        <dbReference type="ARBA" id="ARBA00023268"/>
    </source>
</evidence>
<dbReference type="Gene3D" id="3.30.470.20">
    <property type="entry name" value="ATP-grasp fold, B domain"/>
    <property type="match status" value="1"/>
</dbReference>
<keyword evidence="17" id="KW-0670">Pyruvate</keyword>
<feature type="domain" description="Biotin carboxylation" evidence="15">
    <location>
        <begin position="1"/>
        <end position="451"/>
    </location>
</feature>
<dbReference type="InterPro" id="IPR011053">
    <property type="entry name" value="Single_hybrid_motif"/>
</dbReference>
<dbReference type="InterPro" id="IPR016185">
    <property type="entry name" value="PreATP-grasp_dom_sf"/>
</dbReference>
<evidence type="ECO:0000256" key="2">
    <source>
        <dbReference type="ARBA" id="ARBA00004742"/>
    </source>
</evidence>
<evidence type="ECO:0000256" key="8">
    <source>
        <dbReference type="ARBA" id="ARBA00022840"/>
    </source>
</evidence>
<dbReference type="InterPro" id="IPR005930">
    <property type="entry name" value="Pyruv_COase"/>
</dbReference>
<comment type="cofactor">
    <cofactor evidence="1 11">
        <name>biotin</name>
        <dbReference type="ChEBI" id="CHEBI:57586"/>
    </cofactor>
</comment>
<dbReference type="RefSeq" id="WP_318596113.1">
    <property type="nucleotide sequence ID" value="NZ_JAWSTH010000009.1"/>
</dbReference>
<evidence type="ECO:0000256" key="11">
    <source>
        <dbReference type="PIRNR" id="PIRNR001594"/>
    </source>
</evidence>
<evidence type="ECO:0000313" key="18">
    <source>
        <dbReference type="Proteomes" id="UP001284601"/>
    </source>
</evidence>
<dbReference type="InterPro" id="IPR001882">
    <property type="entry name" value="Biotin_BS"/>
</dbReference>
<proteinExistence type="predicted"/>
<evidence type="ECO:0000256" key="9">
    <source>
        <dbReference type="ARBA" id="ARBA00023267"/>
    </source>
</evidence>
<dbReference type="SUPFAM" id="SSF51230">
    <property type="entry name" value="Single hybrid motif"/>
    <property type="match status" value="1"/>
</dbReference>
<dbReference type="NCBIfam" id="TIGR01235">
    <property type="entry name" value="pyruv_carbox"/>
    <property type="match status" value="1"/>
</dbReference>
<keyword evidence="6" id="KW-0479">Metal-binding</keyword>
<dbReference type="NCBIfam" id="NF006761">
    <property type="entry name" value="PRK09282.1"/>
    <property type="match status" value="1"/>
</dbReference>